<dbReference type="Proteomes" id="UP000031572">
    <property type="component" value="Unassembled WGS sequence"/>
</dbReference>
<evidence type="ECO:0000256" key="2">
    <source>
        <dbReference type="ARBA" id="ARBA00004725"/>
    </source>
</evidence>
<evidence type="ECO:0000313" key="4">
    <source>
        <dbReference type="Proteomes" id="UP000031572"/>
    </source>
</evidence>
<dbReference type="PANTHER" id="PTHR48109">
    <property type="entry name" value="DIHYDROOROTATE DEHYDROGENASE (QUINONE), MITOCHONDRIAL-RELATED"/>
    <property type="match status" value="1"/>
</dbReference>
<dbReference type="RefSeq" id="WP_040039392.1">
    <property type="nucleotide sequence ID" value="NZ_JWJG01000028.1"/>
</dbReference>
<dbReference type="GO" id="GO:0004152">
    <property type="term" value="F:dihydroorotate dehydrogenase activity"/>
    <property type="evidence" value="ECO:0007669"/>
    <property type="project" value="TreeGrafter"/>
</dbReference>
<dbReference type="InterPro" id="IPR013785">
    <property type="entry name" value="Aldolase_TIM"/>
</dbReference>
<comment type="cofactor">
    <cofactor evidence="1">
        <name>FMN</name>
        <dbReference type="ChEBI" id="CHEBI:58210"/>
    </cofactor>
</comment>
<dbReference type="InterPro" id="IPR050074">
    <property type="entry name" value="DHO_dehydrogenase"/>
</dbReference>
<dbReference type="SUPFAM" id="SSF51395">
    <property type="entry name" value="FMN-linked oxidoreductases"/>
    <property type="match status" value="1"/>
</dbReference>
<accession>A0A0C2BKI2</accession>
<dbReference type="STRING" id="709839.TSA66_06130"/>
<dbReference type="AlphaFoldDB" id="A0A0C2BKI2"/>
<dbReference type="OrthoDB" id="9802377at2"/>
<comment type="caution">
    <text evidence="3">The sequence shown here is derived from an EMBL/GenBank/DDBJ whole genome shotgun (WGS) entry which is preliminary data.</text>
</comment>
<evidence type="ECO:0000256" key="1">
    <source>
        <dbReference type="ARBA" id="ARBA00001917"/>
    </source>
</evidence>
<organism evidence="3 4">
    <name type="scientific">Noviherbaspirillum autotrophicum</name>
    <dbReference type="NCBI Taxonomy" id="709839"/>
    <lineage>
        <taxon>Bacteria</taxon>
        <taxon>Pseudomonadati</taxon>
        <taxon>Pseudomonadota</taxon>
        <taxon>Betaproteobacteria</taxon>
        <taxon>Burkholderiales</taxon>
        <taxon>Oxalobacteraceae</taxon>
        <taxon>Noviherbaspirillum</taxon>
    </lineage>
</organism>
<keyword evidence="4" id="KW-1185">Reference proteome</keyword>
<evidence type="ECO:0008006" key="5">
    <source>
        <dbReference type="Google" id="ProtNLM"/>
    </source>
</evidence>
<dbReference type="GO" id="GO:0006207">
    <property type="term" value="P:'de novo' pyrimidine nucleobase biosynthetic process"/>
    <property type="evidence" value="ECO:0007669"/>
    <property type="project" value="TreeGrafter"/>
</dbReference>
<proteinExistence type="predicted"/>
<comment type="pathway">
    <text evidence="2">Pyrimidine metabolism; UMP biosynthesis via de novo pathway.</text>
</comment>
<dbReference type="EMBL" id="JWJG01000028">
    <property type="protein sequence ID" value="KIF80489.1"/>
    <property type="molecule type" value="Genomic_DNA"/>
</dbReference>
<name>A0A0C2BKI2_9BURK</name>
<dbReference type="Gene3D" id="3.20.20.70">
    <property type="entry name" value="Aldolase class I"/>
    <property type="match status" value="2"/>
</dbReference>
<dbReference type="PANTHER" id="PTHR48109:SF4">
    <property type="entry name" value="DIHYDROOROTATE DEHYDROGENASE (QUINONE), MITOCHONDRIAL"/>
    <property type="match status" value="1"/>
</dbReference>
<sequence>MSEKQWLGLLGLAGGIDKDGSRAAELLAAGFDSVEFGTVTPQPEPGINPGVAALAARLAALAASTDTRIGIGIGMGDGIEPAALAAEWVCGLRAAWDAADYLSFNLSARRYRPLLSAEHLPLLRRAMEAVAAERQRRTKESGRHVALTLKLPLGSGDLLPLILAEAAADAGFDAVTAVLPEHAERLARLRHLAARLRGKAALVAVGGIRDAGDIAAALACGASGVQVHTAFAQRGAACLASLRGR</sequence>
<protein>
    <recommendedName>
        <fullName evidence="5">Dihydroorotate dehydrogenase</fullName>
    </recommendedName>
</protein>
<evidence type="ECO:0000313" key="3">
    <source>
        <dbReference type="EMBL" id="KIF80489.1"/>
    </source>
</evidence>
<reference evidence="3 4" key="1">
    <citation type="submission" date="2014-12" db="EMBL/GenBank/DDBJ databases">
        <title>Denitrispirillum autotrophicum gen. nov., sp. nov., Denitrifying, Facultatively Autotrophic Bacteria Isolated from Rice Paddy Soil.</title>
        <authorList>
            <person name="Ishii S."/>
            <person name="Ashida N."/>
            <person name="Ohno H."/>
            <person name="Otsuka S."/>
            <person name="Yokota A."/>
            <person name="Senoo K."/>
        </authorList>
    </citation>
    <scope>NUCLEOTIDE SEQUENCE [LARGE SCALE GENOMIC DNA]</scope>
    <source>
        <strain evidence="3 4">TSA66</strain>
    </source>
</reference>
<dbReference type="GO" id="GO:0009220">
    <property type="term" value="P:pyrimidine ribonucleotide biosynthetic process"/>
    <property type="evidence" value="ECO:0007669"/>
    <property type="project" value="TreeGrafter"/>
</dbReference>
<dbReference type="Pfam" id="PF03060">
    <property type="entry name" value="NMO"/>
    <property type="match status" value="1"/>
</dbReference>
<gene>
    <name evidence="3" type="ORF">TSA66_06130</name>
</gene>